<proteinExistence type="predicted"/>
<sequence length="259" mass="28086">MGNREPESRRRPETGDRRLARLVHQLLQVRLHDVSVRPGGRVEAVAGTALSVYEELLKVPGDVIGTDRVVHELVALANAVHGLRAGVLDELVERVVVLAVDLELAVDVQVLMRTPAVARSHVHDAVEQLVILSRLLEIELVAGEGEDGESVSGVLLDHGVEVGVLLGVGAERGDIDNEQDLATVLRQIDVVALEGLHLEIVDGLILRGALAPASRLIDDFRAWLRGDRQQQQTTTTQQPEHGEAGVRFPGHRGPLYTGQ</sequence>
<accession>A0AAV5UMC1</accession>
<evidence type="ECO:0000313" key="3">
    <source>
        <dbReference type="Proteomes" id="UP001432027"/>
    </source>
</evidence>
<feature type="region of interest" description="Disordered" evidence="1">
    <location>
        <begin position="228"/>
        <end position="259"/>
    </location>
</feature>
<dbReference type="EMBL" id="BTSX01000006">
    <property type="protein sequence ID" value="GMT07566.1"/>
    <property type="molecule type" value="Genomic_DNA"/>
</dbReference>
<evidence type="ECO:0000313" key="2">
    <source>
        <dbReference type="EMBL" id="GMT07566.1"/>
    </source>
</evidence>
<keyword evidence="3" id="KW-1185">Reference proteome</keyword>
<dbReference type="Proteomes" id="UP001432027">
    <property type="component" value="Unassembled WGS sequence"/>
</dbReference>
<reference evidence="2" key="1">
    <citation type="submission" date="2023-10" db="EMBL/GenBank/DDBJ databases">
        <title>Genome assembly of Pristionchus species.</title>
        <authorList>
            <person name="Yoshida K."/>
            <person name="Sommer R.J."/>
        </authorList>
    </citation>
    <scope>NUCLEOTIDE SEQUENCE</scope>
    <source>
        <strain evidence="2">RS0144</strain>
    </source>
</reference>
<gene>
    <name evidence="2" type="ORF">PENTCL1PPCAC_29740</name>
</gene>
<organism evidence="2 3">
    <name type="scientific">Pristionchus entomophagus</name>
    <dbReference type="NCBI Taxonomy" id="358040"/>
    <lineage>
        <taxon>Eukaryota</taxon>
        <taxon>Metazoa</taxon>
        <taxon>Ecdysozoa</taxon>
        <taxon>Nematoda</taxon>
        <taxon>Chromadorea</taxon>
        <taxon>Rhabditida</taxon>
        <taxon>Rhabditina</taxon>
        <taxon>Diplogasteromorpha</taxon>
        <taxon>Diplogasteroidea</taxon>
        <taxon>Neodiplogasteridae</taxon>
        <taxon>Pristionchus</taxon>
    </lineage>
</organism>
<evidence type="ECO:0000256" key="1">
    <source>
        <dbReference type="SAM" id="MobiDB-lite"/>
    </source>
</evidence>
<protein>
    <submittedName>
        <fullName evidence="2">Uncharacterized protein</fullName>
    </submittedName>
</protein>
<name>A0AAV5UMC1_9BILA</name>
<dbReference type="AntiFam" id="ANF00238">
    <property type="entry name" value="Shadow ORF (opposite gpx1)"/>
</dbReference>
<feature type="non-terminal residue" evidence="2">
    <location>
        <position position="259"/>
    </location>
</feature>
<feature type="compositionally biased region" description="Low complexity" evidence="1">
    <location>
        <begin position="229"/>
        <end position="238"/>
    </location>
</feature>
<dbReference type="AlphaFoldDB" id="A0AAV5UMC1"/>
<comment type="caution">
    <text evidence="2">The sequence shown here is derived from an EMBL/GenBank/DDBJ whole genome shotgun (WGS) entry which is preliminary data.</text>
</comment>